<feature type="region of interest" description="Disordered" evidence="4">
    <location>
        <begin position="388"/>
        <end position="408"/>
    </location>
</feature>
<sequence length="803" mass="90619">MSNGPASAWFAAEMDNTSSRDSRQHLSAEGLHQPQREVDEDEKKKKDSDPLENEEQNIEAILKSPEEISTPLIGQNNTGQELAVGSEILVEGEKKKKRKKHRTKNQSEGDQQGRVQETAEALVNLSSEAGVGKDKANDQEKAGAEETKKKKKRSKKHRGVDESAMMDVEENLVPSQMEASNQNADTVDTSAVLADPTVAAFTDALSNVPEVQLQLPTGNNIPQAVAPMDQSGLQDILIPDQQIITEHLAAHMAKMTHPAPQQQPAEDMLEQRIMTELAMVSSDGFVPVNQSTGVDNLTASTAAANKSAQKRKRPNIPVPINPLVDPQLMQLDQQAALVTTADINDPNNRSKKRMLRPGPASDATILDEVLEEEDMPETPDNFARRAYKRKPANPGEGKISWDNTPSASTPVMVNGGTFSLEERHTIDMALNEYRKVHSMSMDELKDRVWGNTRKKDEFWDTICNSVPSRSRASVYKHVRRSCHIFEQRAKWTPEEDAELASLVAEKGNKWKDIGDALGRMGEDCRDRYRNYVKCGNNRGTDRWSEMEETLLRNTVEQHKEETRQIFLQEGKELPPPEKEDTVLINWTIVSDKMENKRSRIQCRYKWKKMLAQKEKVKAAPLGVTYVGGKKKRLTYDISAMLPGDKQWLLVQIRNSHATQENQIPWDLIAKYDKDVGIWTHKDLKNAYKKFREHIPHKRRPLAEILKQLLQEIENEHTPEARMQRFIPNPDVVNISAQEPSPAATLFEQQLFQMANAANTSEQVMVVELQLMAGAALNVHQEAEDENDRELGKRLRGFIDENMT</sequence>
<dbReference type="OMA" id="WSEMEET"/>
<dbReference type="AlphaFoldDB" id="U4L9F6"/>
<feature type="compositionally biased region" description="Basic residues" evidence="4">
    <location>
        <begin position="95"/>
        <end position="104"/>
    </location>
</feature>
<dbReference type="OrthoDB" id="39591at2759"/>
<dbReference type="STRING" id="1076935.U4L9F6"/>
<feature type="compositionally biased region" description="Basic residues" evidence="4">
    <location>
        <begin position="149"/>
        <end position="158"/>
    </location>
</feature>
<evidence type="ECO:0000256" key="2">
    <source>
        <dbReference type="ARBA" id="ARBA00023125"/>
    </source>
</evidence>
<evidence type="ECO:0000259" key="5">
    <source>
        <dbReference type="PROSITE" id="PS50090"/>
    </source>
</evidence>
<dbReference type="Pfam" id="PF00249">
    <property type="entry name" value="Myb_DNA-binding"/>
    <property type="match status" value="1"/>
</dbReference>
<evidence type="ECO:0000256" key="1">
    <source>
        <dbReference type="ARBA" id="ARBA00004123"/>
    </source>
</evidence>
<dbReference type="PROSITE" id="PS51294">
    <property type="entry name" value="HTH_MYB"/>
    <property type="match status" value="2"/>
</dbReference>
<dbReference type="SMART" id="SM00717">
    <property type="entry name" value="SANT"/>
    <property type="match status" value="3"/>
</dbReference>
<keyword evidence="3" id="KW-0539">Nucleus</keyword>
<dbReference type="GO" id="GO:0005634">
    <property type="term" value="C:nucleus"/>
    <property type="evidence" value="ECO:0007669"/>
    <property type="project" value="UniProtKB-SubCell"/>
</dbReference>
<feature type="domain" description="Myb-like" evidence="5">
    <location>
        <begin position="487"/>
        <end position="532"/>
    </location>
</feature>
<dbReference type="InterPro" id="IPR009057">
    <property type="entry name" value="Homeodomain-like_sf"/>
</dbReference>
<dbReference type="PROSITE" id="PS50090">
    <property type="entry name" value="MYB_LIKE"/>
    <property type="match status" value="2"/>
</dbReference>
<organism evidence="7 8">
    <name type="scientific">Pyronema omphalodes (strain CBS 100304)</name>
    <name type="common">Pyronema confluens</name>
    <dbReference type="NCBI Taxonomy" id="1076935"/>
    <lineage>
        <taxon>Eukaryota</taxon>
        <taxon>Fungi</taxon>
        <taxon>Dikarya</taxon>
        <taxon>Ascomycota</taxon>
        <taxon>Pezizomycotina</taxon>
        <taxon>Pezizomycetes</taxon>
        <taxon>Pezizales</taxon>
        <taxon>Pyronemataceae</taxon>
        <taxon>Pyronema</taxon>
    </lineage>
</organism>
<dbReference type="PANTHER" id="PTHR46380">
    <property type="entry name" value="CYCLIN-D-BINDING MYB-LIKE TRANSCRIPTION FACTOR 1"/>
    <property type="match status" value="1"/>
</dbReference>
<evidence type="ECO:0000313" key="7">
    <source>
        <dbReference type="EMBL" id="CCX15057.1"/>
    </source>
</evidence>
<name>U4L9F6_PYROM</name>
<dbReference type="PANTHER" id="PTHR46380:SF2">
    <property type="entry name" value="CYCLIN-D-BINDING MYB-LIKE TRANSCRIPTION FACTOR 1"/>
    <property type="match status" value="1"/>
</dbReference>
<feature type="domain" description="Myb-like" evidence="5">
    <location>
        <begin position="535"/>
        <end position="610"/>
    </location>
</feature>
<feature type="region of interest" description="Disordered" evidence="4">
    <location>
        <begin position="1"/>
        <end position="164"/>
    </location>
</feature>
<dbReference type="eggNOG" id="KOG0051">
    <property type="taxonomic scope" value="Eukaryota"/>
</dbReference>
<keyword evidence="2 7" id="KW-0238">DNA-binding</keyword>
<evidence type="ECO:0000259" key="6">
    <source>
        <dbReference type="PROSITE" id="PS51294"/>
    </source>
</evidence>
<evidence type="ECO:0000313" key="8">
    <source>
        <dbReference type="Proteomes" id="UP000018144"/>
    </source>
</evidence>
<dbReference type="SUPFAM" id="SSF46689">
    <property type="entry name" value="Homeodomain-like"/>
    <property type="match status" value="2"/>
</dbReference>
<dbReference type="InterPro" id="IPR017930">
    <property type="entry name" value="Myb_dom"/>
</dbReference>
<dbReference type="GO" id="GO:0000976">
    <property type="term" value="F:transcription cis-regulatory region binding"/>
    <property type="evidence" value="ECO:0007669"/>
    <property type="project" value="TreeGrafter"/>
</dbReference>
<feature type="compositionally biased region" description="Basic and acidic residues" evidence="4">
    <location>
        <begin position="34"/>
        <end position="49"/>
    </location>
</feature>
<dbReference type="Gene3D" id="1.10.10.60">
    <property type="entry name" value="Homeodomain-like"/>
    <property type="match status" value="2"/>
</dbReference>
<accession>U4L9F6</accession>
<evidence type="ECO:0000256" key="4">
    <source>
        <dbReference type="SAM" id="MobiDB-lite"/>
    </source>
</evidence>
<feature type="domain" description="HTH myb-type" evidence="6">
    <location>
        <begin position="585"/>
        <end position="614"/>
    </location>
</feature>
<dbReference type="EMBL" id="HF936129">
    <property type="protein sequence ID" value="CCX15057.1"/>
    <property type="molecule type" value="Genomic_DNA"/>
</dbReference>
<feature type="domain" description="HTH myb-type" evidence="6">
    <location>
        <begin position="483"/>
        <end position="536"/>
    </location>
</feature>
<protein>
    <submittedName>
        <fullName evidence="7">Similar to DNA-binding protein REB1 acc. no. Q05950</fullName>
    </submittedName>
</protein>
<dbReference type="InterPro" id="IPR051651">
    <property type="entry name" value="DMTF1_DNA-bind_reg"/>
</dbReference>
<feature type="compositionally biased region" description="Basic and acidic residues" evidence="4">
    <location>
        <begin position="131"/>
        <end position="148"/>
    </location>
</feature>
<gene>
    <name evidence="7" type="ORF">PCON_01321</name>
</gene>
<dbReference type="GO" id="GO:0003700">
    <property type="term" value="F:DNA-binding transcription factor activity"/>
    <property type="evidence" value="ECO:0007669"/>
    <property type="project" value="TreeGrafter"/>
</dbReference>
<feature type="region of interest" description="Disordered" evidence="4">
    <location>
        <begin position="340"/>
        <end position="359"/>
    </location>
</feature>
<evidence type="ECO:0000256" key="3">
    <source>
        <dbReference type="ARBA" id="ARBA00023242"/>
    </source>
</evidence>
<keyword evidence="8" id="KW-1185">Reference proteome</keyword>
<feature type="compositionally biased region" description="Polar residues" evidence="4">
    <location>
        <begin position="106"/>
        <end position="115"/>
    </location>
</feature>
<comment type="subcellular location">
    <subcellularLocation>
        <location evidence="1">Nucleus</location>
    </subcellularLocation>
</comment>
<dbReference type="Proteomes" id="UP000018144">
    <property type="component" value="Unassembled WGS sequence"/>
</dbReference>
<dbReference type="InterPro" id="IPR001005">
    <property type="entry name" value="SANT/Myb"/>
</dbReference>
<proteinExistence type="predicted"/>
<reference evidence="7 8" key="1">
    <citation type="journal article" date="2013" name="PLoS Genet.">
        <title>The genome and development-dependent transcriptomes of Pyronema confluens: a window into fungal evolution.</title>
        <authorList>
            <person name="Traeger S."/>
            <person name="Altegoer F."/>
            <person name="Freitag M."/>
            <person name="Gabaldon T."/>
            <person name="Kempken F."/>
            <person name="Kumar A."/>
            <person name="Marcet-Houben M."/>
            <person name="Poggeler S."/>
            <person name="Stajich J.E."/>
            <person name="Nowrousian M."/>
        </authorList>
    </citation>
    <scope>NUCLEOTIDE SEQUENCE [LARGE SCALE GENOMIC DNA]</scope>
    <source>
        <strain evidence="8">CBS 100304</strain>
        <tissue evidence="7">Vegetative mycelium</tissue>
    </source>
</reference>
<dbReference type="CDD" id="cd00167">
    <property type="entry name" value="SANT"/>
    <property type="match status" value="2"/>
</dbReference>